<dbReference type="Gene3D" id="3.30.710.10">
    <property type="entry name" value="Potassium Channel Kv1.1, Chain A"/>
    <property type="match status" value="1"/>
</dbReference>
<dbReference type="GO" id="GO:0000076">
    <property type="term" value="P:DNA replication checkpoint signaling"/>
    <property type="evidence" value="ECO:0007669"/>
    <property type="project" value="TreeGrafter"/>
</dbReference>
<evidence type="ECO:0000313" key="4">
    <source>
        <dbReference type="Proteomes" id="UP000494206"/>
    </source>
</evidence>
<feature type="compositionally biased region" description="Basic and acidic residues" evidence="1">
    <location>
        <begin position="746"/>
        <end position="759"/>
    </location>
</feature>
<dbReference type="GO" id="GO:0031573">
    <property type="term" value="P:mitotic intra-S DNA damage checkpoint signaling"/>
    <property type="evidence" value="ECO:0007669"/>
    <property type="project" value="TreeGrafter"/>
</dbReference>
<feature type="region of interest" description="Disordered" evidence="1">
    <location>
        <begin position="702"/>
        <end position="723"/>
    </location>
</feature>
<evidence type="ECO:0000256" key="1">
    <source>
        <dbReference type="SAM" id="MobiDB-lite"/>
    </source>
</evidence>
<feature type="domain" description="BTB" evidence="2">
    <location>
        <begin position="158"/>
        <end position="221"/>
    </location>
</feature>
<dbReference type="AlphaFoldDB" id="A0A8S1EVL1"/>
<feature type="region of interest" description="Disordered" evidence="1">
    <location>
        <begin position="737"/>
        <end position="759"/>
    </location>
</feature>
<evidence type="ECO:0000259" key="2">
    <source>
        <dbReference type="PROSITE" id="PS50097"/>
    </source>
</evidence>
<sequence>MSDILSSYDFLPSNLKTGKIRLEMDNASYKELKSSRYHTIQTVIADLHWSALFVFPSASSDSMKTRLSIKNREFETFKAKGKLSMRLEDKSGKLIEERIYSKEMEFSARTLLSRPTVDLFEIPSFAQSLRDDNKVILEIDIETFNKFEVPVDRLKEIGDIILNIGGRKLISNRMLLSIHSPVFRELLKDSTITEYELEDVDFLDFATLQNAIVPDAYPIPFTNVEGVLKLAQKFEMHQIVKKCRNVIDEFSQYITQTTAPCLFFRMQAALNVTDNPSSSSENHQRNRVDFKGAQFVLQSNLKILAKAISALGKMAEDVYLEVTDGGLMLKVLNRSKSAYCVFRFAPEFFNDCDLSLINPSAVNVCRMSMKAAQSMFKGIHLNDKNFLACEFRVDPKSDTMGVQLGLSYDITRTINIKLLEFSGDLVRPKYDRNQYRNCTVLFASILTPILNQLRNEGEVTLFCEKEYLQLKNFQTSGSENLTRMNITEMRNPKRIRTETKISVEKLSRHNITFSTEISFSLKEFSAVVIFAEYLASEVCLYYDTPGKPLIIAVESSTSFDVELQLATSCPDDDFDVDGGIFGENSTKTPSPVKTPRRGSMPSQSRNIDVEIDEISTNRTKRKIVEHTSHEGDAETTHNRTWREKEIRLPNQEETTMPALDLAENDEPMEVAENGSELRGEFATLAVEPEGDAMQALPATPPPHDEMMEVDAEPAPQPEEVANKRVNIYDMKKFAMKGKKKGGILQEDLRDQENNKKKYT</sequence>
<dbReference type="GO" id="GO:0071479">
    <property type="term" value="P:cellular response to ionizing radiation"/>
    <property type="evidence" value="ECO:0007669"/>
    <property type="project" value="TreeGrafter"/>
</dbReference>
<evidence type="ECO:0000313" key="3">
    <source>
        <dbReference type="EMBL" id="CAB3402069.1"/>
    </source>
</evidence>
<accession>A0A8S1EVL1</accession>
<gene>
    <name evidence="3" type="ORF">CBOVIS_LOCUS4738</name>
</gene>
<dbReference type="Gene3D" id="3.70.10.10">
    <property type="match status" value="1"/>
</dbReference>
<dbReference type="InterPro" id="IPR000210">
    <property type="entry name" value="BTB/POZ_dom"/>
</dbReference>
<dbReference type="SUPFAM" id="SSF54695">
    <property type="entry name" value="POZ domain"/>
    <property type="match status" value="1"/>
</dbReference>
<comment type="caution">
    <text evidence="3">The sequence shown here is derived from an EMBL/GenBank/DDBJ whole genome shotgun (WGS) entry which is preliminary data.</text>
</comment>
<protein>
    <recommendedName>
        <fullName evidence="2">BTB domain-containing protein</fullName>
    </recommendedName>
</protein>
<dbReference type="SMART" id="SM00225">
    <property type="entry name" value="BTB"/>
    <property type="match status" value="1"/>
</dbReference>
<dbReference type="Pfam" id="PF00651">
    <property type="entry name" value="BTB"/>
    <property type="match status" value="1"/>
</dbReference>
<dbReference type="InterPro" id="IPR011333">
    <property type="entry name" value="SKP1/BTB/POZ_sf"/>
</dbReference>
<dbReference type="OrthoDB" id="60092at2759"/>
<dbReference type="GO" id="GO:0030896">
    <property type="term" value="C:checkpoint clamp complex"/>
    <property type="evidence" value="ECO:0007669"/>
    <property type="project" value="InterPro"/>
</dbReference>
<reference evidence="3 4" key="1">
    <citation type="submission" date="2020-04" db="EMBL/GenBank/DDBJ databases">
        <authorList>
            <person name="Laetsch R D."/>
            <person name="Stevens L."/>
            <person name="Kumar S."/>
            <person name="Blaxter L. M."/>
        </authorList>
    </citation>
    <scope>NUCLEOTIDE SEQUENCE [LARGE SCALE GENOMIC DNA]</scope>
</reference>
<dbReference type="PANTHER" id="PTHR15237">
    <property type="entry name" value="DNA REPAIR PROTEIN RAD9"/>
    <property type="match status" value="1"/>
</dbReference>
<dbReference type="SUPFAM" id="SSF55979">
    <property type="entry name" value="DNA clamp"/>
    <property type="match status" value="1"/>
</dbReference>
<dbReference type="InterPro" id="IPR007268">
    <property type="entry name" value="Rad9/Ddc1"/>
</dbReference>
<dbReference type="InterPro" id="IPR046938">
    <property type="entry name" value="DNA_clamp_sf"/>
</dbReference>
<organism evidence="3 4">
    <name type="scientific">Caenorhabditis bovis</name>
    <dbReference type="NCBI Taxonomy" id="2654633"/>
    <lineage>
        <taxon>Eukaryota</taxon>
        <taxon>Metazoa</taxon>
        <taxon>Ecdysozoa</taxon>
        <taxon>Nematoda</taxon>
        <taxon>Chromadorea</taxon>
        <taxon>Rhabditida</taxon>
        <taxon>Rhabditina</taxon>
        <taxon>Rhabditomorpha</taxon>
        <taxon>Rhabditoidea</taxon>
        <taxon>Rhabditidae</taxon>
        <taxon>Peloderinae</taxon>
        <taxon>Caenorhabditis</taxon>
    </lineage>
</organism>
<dbReference type="Pfam" id="PF04139">
    <property type="entry name" value="Rad9"/>
    <property type="match status" value="1"/>
</dbReference>
<dbReference type="Proteomes" id="UP000494206">
    <property type="component" value="Unassembled WGS sequence"/>
</dbReference>
<dbReference type="PROSITE" id="PS50097">
    <property type="entry name" value="BTB"/>
    <property type="match status" value="1"/>
</dbReference>
<feature type="region of interest" description="Disordered" evidence="1">
    <location>
        <begin position="581"/>
        <end position="603"/>
    </location>
</feature>
<dbReference type="GO" id="GO:0006281">
    <property type="term" value="P:DNA repair"/>
    <property type="evidence" value="ECO:0007669"/>
    <property type="project" value="TreeGrafter"/>
</dbReference>
<dbReference type="EMBL" id="CADEPM010000003">
    <property type="protein sequence ID" value="CAB3402069.1"/>
    <property type="molecule type" value="Genomic_DNA"/>
</dbReference>
<keyword evidence="4" id="KW-1185">Reference proteome</keyword>
<proteinExistence type="predicted"/>
<name>A0A8S1EVL1_9PELO</name>
<dbReference type="PANTHER" id="PTHR15237:SF0">
    <property type="entry name" value="CELL CYCLE CHECKPOINT CONTROL PROTEIN"/>
    <property type="match status" value="1"/>
</dbReference>